<dbReference type="Gene3D" id="3.20.20.70">
    <property type="entry name" value="Aldolase class I"/>
    <property type="match status" value="1"/>
</dbReference>
<feature type="binding site" evidence="13">
    <location>
        <begin position="267"/>
        <end position="269"/>
    </location>
    <ligand>
        <name>substrate</name>
    </ligand>
</feature>
<accession>A0A317JMJ6</accession>
<feature type="binding site" evidence="13">
    <location>
        <position position="162"/>
    </location>
    <ligand>
        <name>substrate</name>
    </ligand>
</feature>
<evidence type="ECO:0000256" key="3">
    <source>
        <dbReference type="ARBA" id="ARBA00009400"/>
    </source>
</evidence>
<dbReference type="CDD" id="cd01572">
    <property type="entry name" value="QPRTase"/>
    <property type="match status" value="1"/>
</dbReference>
<evidence type="ECO:0000259" key="15">
    <source>
        <dbReference type="Pfam" id="PF02749"/>
    </source>
</evidence>
<dbReference type="GO" id="GO:0005737">
    <property type="term" value="C:cytoplasm"/>
    <property type="evidence" value="ECO:0007669"/>
    <property type="project" value="TreeGrafter"/>
</dbReference>
<comment type="subunit">
    <text evidence="4">Hexamer formed by 3 homodimers.</text>
</comment>
<comment type="caution">
    <text evidence="16">The sequence shown here is derived from an EMBL/GenBank/DDBJ whole genome shotgun (WGS) entry which is preliminary data.</text>
</comment>
<dbReference type="Proteomes" id="UP000246104">
    <property type="component" value="Unassembled WGS sequence"/>
</dbReference>
<dbReference type="Gene3D" id="3.90.1170.20">
    <property type="entry name" value="Quinolinate phosphoribosyl transferase, N-terminal domain"/>
    <property type="match status" value="1"/>
</dbReference>
<comment type="pathway">
    <text evidence="2">Cofactor biosynthesis; NAD(+) biosynthesis; nicotinate D-ribonucleotide from quinolinate: step 1/1.</text>
</comment>
<evidence type="ECO:0000256" key="1">
    <source>
        <dbReference type="ARBA" id="ARBA00003237"/>
    </source>
</evidence>
<evidence type="ECO:0000259" key="14">
    <source>
        <dbReference type="Pfam" id="PF01729"/>
    </source>
</evidence>
<evidence type="ECO:0000256" key="5">
    <source>
        <dbReference type="ARBA" id="ARBA00011944"/>
    </source>
</evidence>
<evidence type="ECO:0000256" key="9">
    <source>
        <dbReference type="ARBA" id="ARBA00033102"/>
    </source>
</evidence>
<dbReference type="FunFam" id="3.20.20.70:FF:000030">
    <property type="entry name" value="Nicotinate-nucleotide pyrophosphorylase, carboxylating"/>
    <property type="match status" value="1"/>
</dbReference>
<dbReference type="PANTHER" id="PTHR32179:SF3">
    <property type="entry name" value="NICOTINATE-NUCLEOTIDE PYROPHOSPHORYLASE [CARBOXYLATING]"/>
    <property type="match status" value="1"/>
</dbReference>
<evidence type="ECO:0000313" key="17">
    <source>
        <dbReference type="Proteomes" id="UP000246104"/>
    </source>
</evidence>
<dbReference type="GO" id="GO:0009435">
    <property type="term" value="P:NAD+ biosynthetic process"/>
    <property type="evidence" value="ECO:0007669"/>
    <property type="project" value="UniProtKB-UniPathway"/>
</dbReference>
<evidence type="ECO:0000256" key="13">
    <source>
        <dbReference type="PIRSR" id="PIRSR006250-1"/>
    </source>
</evidence>
<feature type="domain" description="Quinolinate phosphoribosyl transferase C-terminal" evidence="14">
    <location>
        <begin position="117"/>
        <end position="282"/>
    </location>
</feature>
<dbReference type="PANTHER" id="PTHR32179">
    <property type="entry name" value="NICOTINATE-NUCLEOTIDE PYROPHOSPHORYLASE [CARBOXYLATING]"/>
    <property type="match status" value="1"/>
</dbReference>
<dbReference type="InterPro" id="IPR002638">
    <property type="entry name" value="Quinolinate_PRibosylTrfase_C"/>
</dbReference>
<dbReference type="EC" id="2.4.2.19" evidence="5"/>
<comment type="function">
    <text evidence="1">Involved in the catabolism of quinolinic acid (QA).</text>
</comment>
<feature type="binding site" evidence="13">
    <location>
        <position position="172"/>
    </location>
    <ligand>
        <name>substrate</name>
    </ligand>
</feature>
<evidence type="ECO:0000256" key="4">
    <source>
        <dbReference type="ARBA" id="ARBA00011218"/>
    </source>
</evidence>
<name>A0A317JMJ6_9BACT</name>
<dbReference type="NCBIfam" id="TIGR00078">
    <property type="entry name" value="nadC"/>
    <property type="match status" value="1"/>
</dbReference>
<evidence type="ECO:0000256" key="7">
    <source>
        <dbReference type="ARBA" id="ARBA00022676"/>
    </source>
</evidence>
<dbReference type="InterPro" id="IPR004393">
    <property type="entry name" value="NadC"/>
</dbReference>
<reference evidence="16 17" key="1">
    <citation type="submission" date="2018-02" db="EMBL/GenBank/DDBJ databases">
        <title>Genomic Reconstructions from Amazon Rainforest and Pasture Soil Reveal Novel Insights into the Physiology of Candidate Phyla in Tropical Sites.</title>
        <authorList>
            <person name="Kroeger M.E."/>
            <person name="Delmont T."/>
            <person name="Eren A.M."/>
            <person name="Guo J."/>
            <person name="Meyer K.M."/>
            <person name="Khan K."/>
            <person name="Rodrigues J.L.M."/>
            <person name="Bohannan B.J.M."/>
            <person name="Tringe S."/>
            <person name="Borges C.D."/>
            <person name="Tiedje J."/>
            <person name="Tsai S.M."/>
            <person name="Nusslein K."/>
        </authorList>
    </citation>
    <scope>NUCLEOTIDE SEQUENCE [LARGE SCALE GENOMIC DNA]</scope>
    <source>
        <strain evidence="16">Amazon FNV 2010 28 9</strain>
    </source>
</reference>
<dbReference type="InterPro" id="IPR037128">
    <property type="entry name" value="Quinolinate_PRibosylTase_N_sf"/>
</dbReference>
<gene>
    <name evidence="16" type="primary">nadC</name>
    <name evidence="16" type="ORF">C5B42_05290</name>
</gene>
<evidence type="ECO:0000256" key="6">
    <source>
        <dbReference type="ARBA" id="ARBA00022642"/>
    </source>
</evidence>
<proteinExistence type="inferred from homology"/>
<feature type="binding site" evidence="13">
    <location>
        <begin position="246"/>
        <end position="248"/>
    </location>
    <ligand>
        <name>substrate</name>
    </ligand>
</feature>
<dbReference type="GO" id="GO:0034213">
    <property type="term" value="P:quinolinate catabolic process"/>
    <property type="evidence" value="ECO:0007669"/>
    <property type="project" value="TreeGrafter"/>
</dbReference>
<feature type="binding site" evidence="13">
    <location>
        <position position="105"/>
    </location>
    <ligand>
        <name>substrate</name>
    </ligand>
</feature>
<dbReference type="Pfam" id="PF01729">
    <property type="entry name" value="QRPTase_C"/>
    <property type="match status" value="1"/>
</dbReference>
<dbReference type="GO" id="GO:0004514">
    <property type="term" value="F:nicotinate-nucleotide diphosphorylase (carboxylating) activity"/>
    <property type="evidence" value="ECO:0007669"/>
    <property type="project" value="UniProtKB-EC"/>
</dbReference>
<dbReference type="InterPro" id="IPR027277">
    <property type="entry name" value="NadC/ModD"/>
</dbReference>
<evidence type="ECO:0000256" key="11">
    <source>
        <dbReference type="ARBA" id="ARBA00069173"/>
    </source>
</evidence>
<feature type="binding site" evidence="13">
    <location>
        <position position="202"/>
    </location>
    <ligand>
        <name>substrate</name>
    </ligand>
</feature>
<dbReference type="InterPro" id="IPR036068">
    <property type="entry name" value="Nicotinate_pribotase-like_C"/>
</dbReference>
<evidence type="ECO:0000256" key="2">
    <source>
        <dbReference type="ARBA" id="ARBA00004893"/>
    </source>
</evidence>
<evidence type="ECO:0000256" key="10">
    <source>
        <dbReference type="ARBA" id="ARBA00047445"/>
    </source>
</evidence>
<comment type="catalytic activity">
    <reaction evidence="10">
        <text>nicotinate beta-D-ribonucleotide + CO2 + diphosphate = quinolinate + 5-phospho-alpha-D-ribose 1-diphosphate + 2 H(+)</text>
        <dbReference type="Rhea" id="RHEA:12733"/>
        <dbReference type="ChEBI" id="CHEBI:15378"/>
        <dbReference type="ChEBI" id="CHEBI:16526"/>
        <dbReference type="ChEBI" id="CHEBI:29959"/>
        <dbReference type="ChEBI" id="CHEBI:33019"/>
        <dbReference type="ChEBI" id="CHEBI:57502"/>
        <dbReference type="ChEBI" id="CHEBI:58017"/>
        <dbReference type="EC" id="2.4.2.19"/>
    </reaction>
</comment>
<dbReference type="InterPro" id="IPR013785">
    <property type="entry name" value="Aldolase_TIM"/>
</dbReference>
<dbReference type="UniPathway" id="UPA00253">
    <property type="reaction ID" value="UER00331"/>
</dbReference>
<dbReference type="PIRSF" id="PIRSF006250">
    <property type="entry name" value="NadC_ModD"/>
    <property type="match status" value="1"/>
</dbReference>
<evidence type="ECO:0000313" key="16">
    <source>
        <dbReference type="EMBL" id="PWU22714.1"/>
    </source>
</evidence>
<feature type="domain" description="Quinolinate phosphoribosyl transferase N-terminal" evidence="15">
    <location>
        <begin position="30"/>
        <end position="115"/>
    </location>
</feature>
<sequence>MPTKQRSSIDTNEMLSTLARALREDIGSGDITSSATLSPSAQANAQFLVKTDGVIAGVEVARHVFALVDKKIVFKTLIKDGSHVKKGDIVATVNGSARSILMAERVALNFMQRMSGIATTAAEYVVAIQGTHAKLLDTRKTIPGLRLFDKWAVRLGGGYNHRFGLYDMAMIKDNHIAAVGSITNAVERIRAKDTSKRPIEVEVKTLEELQEALPLLPTRIMLDNMSVPLMKKAVELTKGKVPLEASGNVNLKTISSIAKTGVDYISVGALTHSVSAMDISLEVV</sequence>
<evidence type="ECO:0000256" key="12">
    <source>
        <dbReference type="PIRNR" id="PIRNR006250"/>
    </source>
</evidence>
<dbReference type="AlphaFoldDB" id="A0A317JMJ6"/>
<dbReference type="InterPro" id="IPR022412">
    <property type="entry name" value="Quinolinate_PRibosylTrfase_N"/>
</dbReference>
<comment type="similarity">
    <text evidence="3 12">Belongs to the NadC/ModD family.</text>
</comment>
<evidence type="ECO:0000256" key="8">
    <source>
        <dbReference type="ARBA" id="ARBA00022679"/>
    </source>
</evidence>
<dbReference type="EMBL" id="PSRQ01000058">
    <property type="protein sequence ID" value="PWU22714.1"/>
    <property type="molecule type" value="Genomic_DNA"/>
</dbReference>
<keyword evidence="6" id="KW-0662">Pyridine nucleotide biosynthesis</keyword>
<keyword evidence="8 12" id="KW-0808">Transferase</keyword>
<dbReference type="SUPFAM" id="SSF51690">
    <property type="entry name" value="Nicotinate/Quinolinate PRTase C-terminal domain-like"/>
    <property type="match status" value="1"/>
</dbReference>
<protein>
    <recommendedName>
        <fullName evidence="11">Probable nicotinate-nucleotide pyrophosphorylase [carboxylating]</fullName>
        <ecNumber evidence="5">2.4.2.19</ecNumber>
    </recommendedName>
    <alternativeName>
        <fullName evidence="9">Quinolinate phosphoribosyltransferase [decarboxylating]</fullName>
    </alternativeName>
</protein>
<feature type="binding site" evidence="13">
    <location>
        <position position="223"/>
    </location>
    <ligand>
        <name>substrate</name>
    </ligand>
</feature>
<keyword evidence="7 12" id="KW-0328">Glycosyltransferase</keyword>
<dbReference type="FunFam" id="3.90.1170.20:FF:000001">
    <property type="entry name" value="Nicotinate-nucleotide diphosphorylase (Carboxylating)"/>
    <property type="match status" value="1"/>
</dbReference>
<organism evidence="16 17">
    <name type="scientific">Candidatus Cerribacteria bacterium 'Amazon FNV 2010 28 9'</name>
    <dbReference type="NCBI Taxonomy" id="2081795"/>
    <lineage>
        <taxon>Bacteria</taxon>
        <taxon>Candidatus Cerribacteria</taxon>
    </lineage>
</organism>
<feature type="binding site" evidence="13">
    <location>
        <begin position="138"/>
        <end position="140"/>
    </location>
    <ligand>
        <name>substrate</name>
    </ligand>
</feature>
<dbReference type="SUPFAM" id="SSF54675">
    <property type="entry name" value="Nicotinate/Quinolinate PRTase N-terminal domain-like"/>
    <property type="match status" value="1"/>
</dbReference>
<dbReference type="Pfam" id="PF02749">
    <property type="entry name" value="QRPTase_N"/>
    <property type="match status" value="1"/>
</dbReference>